<dbReference type="SUPFAM" id="SSF69593">
    <property type="entry name" value="Glycerol-3-phosphate (1)-acyltransferase"/>
    <property type="match status" value="1"/>
</dbReference>
<evidence type="ECO:0000256" key="3">
    <source>
        <dbReference type="ARBA" id="ARBA00023315"/>
    </source>
</evidence>
<dbReference type="Proteomes" id="UP001500298">
    <property type="component" value="Unassembled WGS sequence"/>
</dbReference>
<gene>
    <name evidence="5" type="ORF">GCM10023331_10500</name>
</gene>
<dbReference type="PANTHER" id="PTHR10434:SF11">
    <property type="entry name" value="1-ACYL-SN-GLYCEROL-3-PHOSPHATE ACYLTRANSFERASE"/>
    <property type="match status" value="1"/>
</dbReference>
<evidence type="ECO:0000256" key="2">
    <source>
        <dbReference type="ARBA" id="ARBA00022679"/>
    </source>
</evidence>
<comment type="caution">
    <text evidence="5">The sequence shown here is derived from an EMBL/GenBank/DDBJ whole genome shotgun (WGS) entry which is preliminary data.</text>
</comment>
<evidence type="ECO:0000256" key="1">
    <source>
        <dbReference type="ARBA" id="ARBA00005189"/>
    </source>
</evidence>
<evidence type="ECO:0000259" key="4">
    <source>
        <dbReference type="SMART" id="SM00563"/>
    </source>
</evidence>
<keyword evidence="6" id="KW-1185">Reference proteome</keyword>
<reference evidence="6" key="1">
    <citation type="journal article" date="2019" name="Int. J. Syst. Evol. Microbiol.">
        <title>The Global Catalogue of Microorganisms (GCM) 10K type strain sequencing project: providing services to taxonomists for standard genome sequencing and annotation.</title>
        <authorList>
            <consortium name="The Broad Institute Genomics Platform"/>
            <consortium name="The Broad Institute Genome Sequencing Center for Infectious Disease"/>
            <person name="Wu L."/>
            <person name="Ma J."/>
        </authorList>
    </citation>
    <scope>NUCLEOTIDE SEQUENCE [LARGE SCALE GENOMIC DNA]</scope>
    <source>
        <strain evidence="6">JCM 18326</strain>
    </source>
</reference>
<dbReference type="GO" id="GO:0016746">
    <property type="term" value="F:acyltransferase activity"/>
    <property type="evidence" value="ECO:0007669"/>
    <property type="project" value="UniProtKB-KW"/>
</dbReference>
<dbReference type="InterPro" id="IPR002123">
    <property type="entry name" value="Plipid/glycerol_acylTrfase"/>
</dbReference>
<keyword evidence="3 5" id="KW-0012">Acyltransferase</keyword>
<proteinExistence type="predicted"/>
<dbReference type="PANTHER" id="PTHR10434">
    <property type="entry name" value="1-ACYL-SN-GLYCEROL-3-PHOSPHATE ACYLTRANSFERASE"/>
    <property type="match status" value="1"/>
</dbReference>
<dbReference type="Pfam" id="PF01553">
    <property type="entry name" value="Acyltransferase"/>
    <property type="match status" value="1"/>
</dbReference>
<accession>A0ABP9D5B3</accession>
<name>A0ABP9D5B3_9BACT</name>
<dbReference type="CDD" id="cd07989">
    <property type="entry name" value="LPLAT_AGPAT-like"/>
    <property type="match status" value="1"/>
</dbReference>
<comment type="pathway">
    <text evidence="1">Lipid metabolism.</text>
</comment>
<dbReference type="EMBL" id="BAABJX010000018">
    <property type="protein sequence ID" value="GAA4827520.1"/>
    <property type="molecule type" value="Genomic_DNA"/>
</dbReference>
<organism evidence="5 6">
    <name type="scientific">Algivirga pacifica</name>
    <dbReference type="NCBI Taxonomy" id="1162670"/>
    <lineage>
        <taxon>Bacteria</taxon>
        <taxon>Pseudomonadati</taxon>
        <taxon>Bacteroidota</taxon>
        <taxon>Cytophagia</taxon>
        <taxon>Cytophagales</taxon>
        <taxon>Flammeovirgaceae</taxon>
        <taxon>Algivirga</taxon>
    </lineage>
</organism>
<protein>
    <submittedName>
        <fullName evidence="5">Lysophospholipid acyltransferase family protein</fullName>
    </submittedName>
</protein>
<feature type="domain" description="Phospholipid/glycerol acyltransferase" evidence="4">
    <location>
        <begin position="78"/>
        <end position="217"/>
    </location>
</feature>
<evidence type="ECO:0000313" key="6">
    <source>
        <dbReference type="Proteomes" id="UP001500298"/>
    </source>
</evidence>
<dbReference type="SMART" id="SM00563">
    <property type="entry name" value="PlsC"/>
    <property type="match status" value="1"/>
</dbReference>
<evidence type="ECO:0000313" key="5">
    <source>
        <dbReference type="EMBL" id="GAA4827520.1"/>
    </source>
</evidence>
<dbReference type="RefSeq" id="WP_345369810.1">
    <property type="nucleotide sequence ID" value="NZ_BAABJX010000018.1"/>
</dbReference>
<keyword evidence="2" id="KW-0808">Transferase</keyword>
<sequence length="269" mass="30523">MKKEIESSSDAVKEQKSVKKRRRRKLNIVPTDGFGNVVFLKRILISVLAGVTYPRLNIYNKMNVEGMEHLKGLPRRNVLFISNHQTYYSDVIAFYHIFCGAKWNMKSVKMPWYILNPRAYMYYVAAEETMKQSGWLPKIFAMTGAVTVKRSWRAAGQDVKRGADVSAPGKIKKALDKGWVVTFPQGTTTPYAPVRKGTANIIKTFNPIVVPINIDGFRRAFDKKGLFFKKKGTKLHVRIKEPIHFDPDASSEEILAKITEAIGQTPKKG</sequence>